<feature type="signal peptide" evidence="1">
    <location>
        <begin position="1"/>
        <end position="19"/>
    </location>
</feature>
<dbReference type="Pfam" id="PF20525">
    <property type="entry name" value="DUF6740"/>
    <property type="match status" value="1"/>
</dbReference>
<reference evidence="2 3" key="1">
    <citation type="submission" date="2020-04" db="EMBL/GenBank/DDBJ databases">
        <title>Perkinsus chesapeaki whole genome sequence.</title>
        <authorList>
            <person name="Bogema D.R."/>
        </authorList>
    </citation>
    <scope>NUCLEOTIDE SEQUENCE [LARGE SCALE GENOMIC DNA]</scope>
    <source>
        <strain evidence="2">ATCC PRA-425</strain>
    </source>
</reference>
<keyword evidence="1" id="KW-0732">Signal</keyword>
<dbReference type="Proteomes" id="UP000591131">
    <property type="component" value="Unassembled WGS sequence"/>
</dbReference>
<dbReference type="AlphaFoldDB" id="A0A7J6LGF9"/>
<evidence type="ECO:0000313" key="3">
    <source>
        <dbReference type="Proteomes" id="UP000591131"/>
    </source>
</evidence>
<keyword evidence="3" id="KW-1185">Reference proteome</keyword>
<protein>
    <submittedName>
        <fullName evidence="2">Uncharacterized protein</fullName>
    </submittedName>
</protein>
<evidence type="ECO:0000256" key="1">
    <source>
        <dbReference type="SAM" id="SignalP"/>
    </source>
</evidence>
<gene>
    <name evidence="2" type="ORF">FOL47_008002</name>
</gene>
<dbReference type="EMBL" id="JAAPAO010000496">
    <property type="protein sequence ID" value="KAF4658379.1"/>
    <property type="molecule type" value="Genomic_DNA"/>
</dbReference>
<feature type="chain" id="PRO_5029687742" evidence="1">
    <location>
        <begin position="20"/>
        <end position="549"/>
    </location>
</feature>
<sequence>MPSRLLLSVSTALTLSAYATFGGPNNIRMRVTTKNYCNHDLVDADGNPAPCGISQSMETYGLTLPGMDDGILTTREDIIIVTDGQVSVKAMPNYPYQYIMTVNSAESKRVEQLYNHQSFLLSVGRDTTYVGKLSSAASGRQGLVEQGWAYEGTDMGTAISTFSKKGPEGVDPVDGTNYTAIYQAGLMPDSWVLYYDESTQQPVKLMAVDTYVGSKIFQESTFEEVEDLNSDMTVEGATQAMYDIYRVDHQRRLDEADEYIPLAMPDYISGDFLPERSRAFFDNHNPVDWMSDRRALRQSGMSRGIEYFTIEKNSAADVYFHALSDRQLAQVVNFEYPKGCSASDTDKYCLSAEVDVGLEGSVSVKAGITFLVPGRPDQKAYLKLSAALKKDADVAVLDLAFEAAGCAPVFQYGAEVSISIDICLKGSGSGKSLLQPDKRTFYGEASITAVFKVKLPKVPSFGWTIEAEVQFTAKPHNDISAYGKITASSSVKVAAASVGFDILGNTVDNIANKWEFVSNVLLKAHAGVWKFKKTWDKSWVLWHAGPVVF</sequence>
<evidence type="ECO:0000313" key="2">
    <source>
        <dbReference type="EMBL" id="KAF4658379.1"/>
    </source>
</evidence>
<comment type="caution">
    <text evidence="2">The sequence shown here is derived from an EMBL/GenBank/DDBJ whole genome shotgun (WGS) entry which is preliminary data.</text>
</comment>
<accession>A0A7J6LGF9</accession>
<dbReference type="InterPro" id="IPR046628">
    <property type="entry name" value="DUF6740"/>
</dbReference>
<name>A0A7J6LGF9_PERCH</name>
<proteinExistence type="predicted"/>
<organism evidence="2 3">
    <name type="scientific">Perkinsus chesapeaki</name>
    <name type="common">Clam parasite</name>
    <name type="synonym">Perkinsus andrewsi</name>
    <dbReference type="NCBI Taxonomy" id="330153"/>
    <lineage>
        <taxon>Eukaryota</taxon>
        <taxon>Sar</taxon>
        <taxon>Alveolata</taxon>
        <taxon>Perkinsozoa</taxon>
        <taxon>Perkinsea</taxon>
        <taxon>Perkinsida</taxon>
        <taxon>Perkinsidae</taxon>
        <taxon>Perkinsus</taxon>
    </lineage>
</organism>